<dbReference type="InterPro" id="IPR045455">
    <property type="entry name" value="NrS-1_pol-like_helicase"/>
</dbReference>
<reference evidence="2 3" key="1">
    <citation type="submission" date="2020-01" db="EMBL/GenBank/DDBJ databases">
        <title>Muriicola jejuensis KCTC 22299.</title>
        <authorList>
            <person name="Wang G."/>
        </authorList>
    </citation>
    <scope>NUCLEOTIDE SEQUENCE [LARGE SCALE GENOMIC DNA]</scope>
    <source>
        <strain evidence="2 3">KCTC 22299</strain>
    </source>
</reference>
<evidence type="ECO:0000313" key="3">
    <source>
        <dbReference type="Proteomes" id="UP000468443"/>
    </source>
</evidence>
<gene>
    <name evidence="2" type="ORF">GWK09_05900</name>
</gene>
<comment type="caution">
    <text evidence="2">The sequence shown here is derived from an EMBL/GenBank/DDBJ whole genome shotgun (WGS) entry which is preliminary data.</text>
</comment>
<dbReference type="Proteomes" id="UP000468443">
    <property type="component" value="Unassembled WGS sequence"/>
</dbReference>
<keyword evidence="3" id="KW-1185">Reference proteome</keyword>
<dbReference type="EMBL" id="JAABOP010000001">
    <property type="protein sequence ID" value="NER10039.1"/>
    <property type="molecule type" value="Genomic_DNA"/>
</dbReference>
<sequence length="467" mass="55029">MINNNNNVNFWKQDENGKIQILNTKLYKFLESKGFAMAKASDKDQILVRMVNNMMSEANEAHVDHTIRDYLLENDQLDVYEKYARSTGSYVNRRSFNFLKLIELVNDRDKTDNSYFYYQNCFCKVTKDEIDIHPYEHLQWPIWENRLNMRVFEPPTDDQMGQFEKFCNNITGKSEERFLALKTILGYLLHRNKEVSETKAIILYDENMGQNNQAHGGTGKSLLGRALSKCRVVEIFDGKENKLGSWFRNQRIDITTDILVYDDLDRNVSLERFYAMITSGIEVERKRQQAFYIDPENAPKIMISSNYPVNGPGGSSDERRRHEFELSNYYSAHYTPEMEFGNRFFGNDWSESEWNKFFQFMMNCAKEYLQHGLIEVKPINLGIAKLKDKTNEKFVEFAETFIEFGEWQDKREFEATFQEFYPELAPIAPHRMKKWLDSFAASKRATLETKPTGGNYLFRIRKEVQDA</sequence>
<feature type="domain" description="NrS-1 polymerase-like helicase" evidence="1">
    <location>
        <begin position="216"/>
        <end position="320"/>
    </location>
</feature>
<proteinExistence type="predicted"/>
<dbReference type="AlphaFoldDB" id="A0A6P0UDP4"/>
<evidence type="ECO:0000259" key="1">
    <source>
        <dbReference type="Pfam" id="PF19263"/>
    </source>
</evidence>
<protein>
    <recommendedName>
        <fullName evidence="1">NrS-1 polymerase-like helicase domain-containing protein</fullName>
    </recommendedName>
</protein>
<evidence type="ECO:0000313" key="2">
    <source>
        <dbReference type="EMBL" id="NER10039.1"/>
    </source>
</evidence>
<dbReference type="Pfam" id="PF19263">
    <property type="entry name" value="DUF5906"/>
    <property type="match status" value="1"/>
</dbReference>
<name>A0A6P0UDP4_9FLAO</name>
<accession>A0A6P0UDP4</accession>
<organism evidence="2 3">
    <name type="scientific">Muriicola jejuensis</name>
    <dbReference type="NCBI Taxonomy" id="504488"/>
    <lineage>
        <taxon>Bacteria</taxon>
        <taxon>Pseudomonadati</taxon>
        <taxon>Bacteroidota</taxon>
        <taxon>Flavobacteriia</taxon>
        <taxon>Flavobacteriales</taxon>
        <taxon>Flavobacteriaceae</taxon>
        <taxon>Muriicola</taxon>
    </lineage>
</organism>
<dbReference type="RefSeq" id="WP_163692063.1">
    <property type="nucleotide sequence ID" value="NZ_FXTW01000001.1"/>
</dbReference>